<dbReference type="AlphaFoldDB" id="Q9XVE3"/>
<dbReference type="GeneID" id="182586"/>
<dbReference type="KEGG" id="cel:CELE_C14A6.5"/>
<dbReference type="RefSeq" id="NP_507548.3">
    <property type="nucleotide sequence ID" value="NM_075147.4"/>
</dbReference>
<organism evidence="2 3">
    <name type="scientific">Caenorhabditis elegans</name>
    <dbReference type="NCBI Taxonomy" id="6239"/>
    <lineage>
        <taxon>Eukaryota</taxon>
        <taxon>Metazoa</taxon>
        <taxon>Ecdysozoa</taxon>
        <taxon>Nematoda</taxon>
        <taxon>Chromadorea</taxon>
        <taxon>Rhabditida</taxon>
        <taxon>Rhabditina</taxon>
        <taxon>Rhabditomorpha</taxon>
        <taxon>Rhabditoidea</taxon>
        <taxon>Rhabditidae</taxon>
        <taxon>Peloderinae</taxon>
        <taxon>Caenorhabditis</taxon>
    </lineage>
</organism>
<protein>
    <submittedName>
        <fullName evidence="2">FH2 domain-containing protein</fullName>
    </submittedName>
</protein>
<dbReference type="InParanoid" id="Q9XVE3"/>
<dbReference type="PaxDb" id="6239-C14A6.5"/>
<keyword evidence="3" id="KW-1185">Reference proteome</keyword>
<evidence type="ECO:0000313" key="3">
    <source>
        <dbReference type="Proteomes" id="UP000001940"/>
    </source>
</evidence>
<dbReference type="Bgee" id="WBGene00007569">
    <property type="expression patterns" value="Expressed in larva and 1 other cell type or tissue"/>
</dbReference>
<evidence type="ECO:0000313" key="4">
    <source>
        <dbReference type="WormBase" id="C14A6.5"/>
    </source>
</evidence>
<feature type="region of interest" description="Disordered" evidence="1">
    <location>
        <begin position="1"/>
        <end position="34"/>
    </location>
</feature>
<proteinExistence type="predicted"/>
<evidence type="ECO:0000256" key="1">
    <source>
        <dbReference type="SAM" id="MobiDB-lite"/>
    </source>
</evidence>
<gene>
    <name evidence="2 4" type="ORF">C14A6.5</name>
    <name evidence="2" type="ORF">CELE_C14A6.5</name>
</gene>
<dbReference type="AGR" id="WB:WBGene00007569"/>
<dbReference type="UCSC" id="C14A6.5">
    <property type="organism name" value="c. elegans"/>
</dbReference>
<feature type="compositionally biased region" description="Basic and acidic residues" evidence="1">
    <location>
        <begin position="7"/>
        <end position="26"/>
    </location>
</feature>
<dbReference type="HOGENOM" id="CLU_2796280_0_0_1"/>
<dbReference type="CTD" id="182586"/>
<dbReference type="EMBL" id="BX284605">
    <property type="protein sequence ID" value="CAB03879.3"/>
    <property type="molecule type" value="Genomic_DNA"/>
</dbReference>
<dbReference type="WormBase" id="C14A6.5">
    <property type="protein sequence ID" value="CE46355"/>
    <property type="gene ID" value="WBGene00007569"/>
</dbReference>
<dbReference type="Proteomes" id="UP000001940">
    <property type="component" value="Chromosome V"/>
</dbReference>
<dbReference type="SMR" id="Q9XVE3"/>
<accession>Q9XVE3</accession>
<name>Q9XVE3_CAEEL</name>
<reference evidence="2 3" key="1">
    <citation type="journal article" date="1998" name="Science">
        <title>Genome sequence of the nematode C. elegans: a platform for investigating biology.</title>
        <authorList>
            <consortium name="The C. elegans sequencing consortium"/>
            <person name="Sulson J.E."/>
            <person name="Waterston R."/>
        </authorList>
    </citation>
    <scope>NUCLEOTIDE SEQUENCE [LARGE SCALE GENOMIC DNA]</scope>
    <source>
        <strain evidence="2 3">Bristol N2</strain>
    </source>
</reference>
<evidence type="ECO:0000313" key="2">
    <source>
        <dbReference type="EMBL" id="CAB03879.3"/>
    </source>
</evidence>
<sequence>MLSKMAKYPENEKNDRTAKERGDPSKKMHTFSPGTMFLAKTTDELKAIFDMLGMDEQMKNVLLENRKD</sequence>